<evidence type="ECO:0000313" key="2">
    <source>
        <dbReference type="Proteomes" id="UP000320762"/>
    </source>
</evidence>
<accession>A0A550BZX6</accession>
<proteinExistence type="predicted"/>
<dbReference type="Proteomes" id="UP000320762">
    <property type="component" value="Unassembled WGS sequence"/>
</dbReference>
<gene>
    <name evidence="1" type="ORF">BD626DRAFT_634321</name>
</gene>
<dbReference type="OrthoDB" id="3006153at2759"/>
<comment type="caution">
    <text evidence="1">The sequence shown here is derived from an EMBL/GenBank/DDBJ whole genome shotgun (WGS) entry which is preliminary data.</text>
</comment>
<organism evidence="1 2">
    <name type="scientific">Schizophyllum amplum</name>
    <dbReference type="NCBI Taxonomy" id="97359"/>
    <lineage>
        <taxon>Eukaryota</taxon>
        <taxon>Fungi</taxon>
        <taxon>Dikarya</taxon>
        <taxon>Basidiomycota</taxon>
        <taxon>Agaricomycotina</taxon>
        <taxon>Agaricomycetes</taxon>
        <taxon>Agaricomycetidae</taxon>
        <taxon>Agaricales</taxon>
        <taxon>Schizophyllaceae</taxon>
        <taxon>Schizophyllum</taxon>
    </lineage>
</organism>
<dbReference type="AlphaFoldDB" id="A0A550BZX6"/>
<name>A0A550BZX6_9AGAR</name>
<keyword evidence="2" id="KW-1185">Reference proteome</keyword>
<dbReference type="EMBL" id="VDMD01000039">
    <property type="protein sequence ID" value="TRM58079.1"/>
    <property type="molecule type" value="Genomic_DNA"/>
</dbReference>
<evidence type="ECO:0000313" key="1">
    <source>
        <dbReference type="EMBL" id="TRM58079.1"/>
    </source>
</evidence>
<reference evidence="1 2" key="1">
    <citation type="journal article" date="2019" name="New Phytol.">
        <title>Comparative genomics reveals unique wood-decay strategies and fruiting body development in the Schizophyllaceae.</title>
        <authorList>
            <person name="Almasi E."/>
            <person name="Sahu N."/>
            <person name="Krizsan K."/>
            <person name="Balint B."/>
            <person name="Kovacs G.M."/>
            <person name="Kiss B."/>
            <person name="Cseklye J."/>
            <person name="Drula E."/>
            <person name="Henrissat B."/>
            <person name="Nagy I."/>
            <person name="Chovatia M."/>
            <person name="Adam C."/>
            <person name="LaButti K."/>
            <person name="Lipzen A."/>
            <person name="Riley R."/>
            <person name="Grigoriev I.V."/>
            <person name="Nagy L.G."/>
        </authorList>
    </citation>
    <scope>NUCLEOTIDE SEQUENCE [LARGE SCALE GENOMIC DNA]</scope>
    <source>
        <strain evidence="1 2">NL-1724</strain>
    </source>
</reference>
<sequence length="232" mass="24968">MAEGSSIATAKYTRQKSKFQQKCWDTFPYPSTMPWSSTHSGWRSRATPHFNPPDLTSATLKFAVKVNAPAFTYPLLAVFSAPGISAAPEEEAFAVDAQGAVLKLAPEDYKALTALARGVDAMQDTGVGAAWRVKSPITCRPIHVLLVPQPEQPTAAVVAAEGGKKEPGALRETSVYAFGKENAQLSKPVGELMELPDAMREFFGLVEEAEGEGDADELTLTKMKALLNIGER</sequence>
<protein>
    <submittedName>
        <fullName evidence="1">Uncharacterized protein</fullName>
    </submittedName>
</protein>